<evidence type="ECO:0000259" key="2">
    <source>
        <dbReference type="PROSITE" id="PS51898"/>
    </source>
</evidence>
<comment type="caution">
    <text evidence="3">The sequence shown here is derived from an EMBL/GenBank/DDBJ whole genome shotgun (WGS) entry which is preliminary data.</text>
</comment>
<proteinExistence type="predicted"/>
<evidence type="ECO:0000313" key="3">
    <source>
        <dbReference type="EMBL" id="KKK85341.1"/>
    </source>
</evidence>
<dbReference type="Gene3D" id="1.10.443.10">
    <property type="entry name" value="Intergrase catalytic core"/>
    <property type="match status" value="1"/>
</dbReference>
<gene>
    <name evidence="3" type="ORF">LCGC14_2774260</name>
</gene>
<dbReference type="AlphaFoldDB" id="A0A0F9BLR4"/>
<organism evidence="3">
    <name type="scientific">marine sediment metagenome</name>
    <dbReference type="NCBI Taxonomy" id="412755"/>
    <lineage>
        <taxon>unclassified sequences</taxon>
        <taxon>metagenomes</taxon>
        <taxon>ecological metagenomes</taxon>
    </lineage>
</organism>
<evidence type="ECO:0000256" key="1">
    <source>
        <dbReference type="ARBA" id="ARBA00023172"/>
    </source>
</evidence>
<feature type="non-terminal residue" evidence="3">
    <location>
        <position position="1"/>
    </location>
</feature>
<dbReference type="InterPro" id="IPR011010">
    <property type="entry name" value="DNA_brk_join_enz"/>
</dbReference>
<dbReference type="EMBL" id="LAZR01051355">
    <property type="protein sequence ID" value="KKK85341.1"/>
    <property type="molecule type" value="Genomic_DNA"/>
</dbReference>
<dbReference type="GO" id="GO:0006310">
    <property type="term" value="P:DNA recombination"/>
    <property type="evidence" value="ECO:0007669"/>
    <property type="project" value="UniProtKB-KW"/>
</dbReference>
<accession>A0A0F9BLR4</accession>
<dbReference type="GO" id="GO:0003677">
    <property type="term" value="F:DNA binding"/>
    <property type="evidence" value="ECO:0007669"/>
    <property type="project" value="InterPro"/>
</dbReference>
<reference evidence="3" key="1">
    <citation type="journal article" date="2015" name="Nature">
        <title>Complex archaea that bridge the gap between prokaryotes and eukaryotes.</title>
        <authorList>
            <person name="Spang A."/>
            <person name="Saw J.H."/>
            <person name="Jorgensen S.L."/>
            <person name="Zaremba-Niedzwiedzka K."/>
            <person name="Martijn J."/>
            <person name="Lind A.E."/>
            <person name="van Eijk R."/>
            <person name="Schleper C."/>
            <person name="Guy L."/>
            <person name="Ettema T.J."/>
        </authorList>
    </citation>
    <scope>NUCLEOTIDE SEQUENCE</scope>
</reference>
<dbReference type="InterPro" id="IPR013762">
    <property type="entry name" value="Integrase-like_cat_sf"/>
</dbReference>
<name>A0A0F9BLR4_9ZZZZ</name>
<protein>
    <recommendedName>
        <fullName evidence="2">Tyr recombinase domain-containing protein</fullName>
    </recommendedName>
</protein>
<feature type="domain" description="Tyr recombinase" evidence="2">
    <location>
        <begin position="1"/>
        <end position="121"/>
    </location>
</feature>
<dbReference type="GO" id="GO:0015074">
    <property type="term" value="P:DNA integration"/>
    <property type="evidence" value="ECO:0007669"/>
    <property type="project" value="InterPro"/>
</dbReference>
<sequence>TLQVLQEYTQLRDQIHPTVKIPSFFLSDRGTSLTVCAVRYVFIRLSHRIGFRKPTDSHGPRIHDFRHNFAVKTIIKWYQEGVNVESHIPILSTYLGHTNPSNTYWYLSSVPELIGLAAARLEKHLGGLQ</sequence>
<dbReference type="SUPFAM" id="SSF56349">
    <property type="entry name" value="DNA breaking-rejoining enzymes"/>
    <property type="match status" value="1"/>
</dbReference>
<keyword evidence="1" id="KW-0233">DNA recombination</keyword>
<dbReference type="InterPro" id="IPR002104">
    <property type="entry name" value="Integrase_catalytic"/>
</dbReference>
<dbReference type="PROSITE" id="PS51898">
    <property type="entry name" value="TYR_RECOMBINASE"/>
    <property type="match status" value="1"/>
</dbReference>